<gene>
    <name evidence="5" type="ORF">ALC62_01337</name>
</gene>
<keyword evidence="6" id="KW-1185">Reference proteome</keyword>
<comment type="similarity">
    <text evidence="1">Belongs to the peptidase C48 family.</text>
</comment>
<dbReference type="InterPro" id="IPR003653">
    <property type="entry name" value="Peptidase_C48_C"/>
</dbReference>
<dbReference type="Proteomes" id="UP000078542">
    <property type="component" value="Unassembled WGS sequence"/>
</dbReference>
<evidence type="ECO:0000313" key="6">
    <source>
        <dbReference type="Proteomes" id="UP000078542"/>
    </source>
</evidence>
<proteinExistence type="inferred from homology"/>
<dbReference type="GO" id="GO:0006508">
    <property type="term" value="P:proteolysis"/>
    <property type="evidence" value="ECO:0007669"/>
    <property type="project" value="UniProtKB-KW"/>
</dbReference>
<reference evidence="5 6" key="1">
    <citation type="submission" date="2016-03" db="EMBL/GenBank/DDBJ databases">
        <title>Cyphomyrmex costatus WGS genome.</title>
        <authorList>
            <person name="Nygaard S."/>
            <person name="Hu H."/>
            <person name="Boomsma J."/>
            <person name="Zhang G."/>
        </authorList>
    </citation>
    <scope>NUCLEOTIDE SEQUENCE [LARGE SCALE GENOMIC DNA]</scope>
    <source>
        <strain evidence="5">MS0001</strain>
        <tissue evidence="5">Whole body</tissue>
    </source>
</reference>
<evidence type="ECO:0000256" key="2">
    <source>
        <dbReference type="ARBA" id="ARBA00022670"/>
    </source>
</evidence>
<dbReference type="AlphaFoldDB" id="A0A151IPB7"/>
<dbReference type="Pfam" id="PF20209">
    <property type="entry name" value="DUF6570"/>
    <property type="match status" value="1"/>
</dbReference>
<sequence length="795" mass="94462">MSEKIKGITFGPVERNIIVRGKWLTDTHMNHFQQLLASCSDYKPVETWRIQLLDTIQAVFYDKKNIFIYDSLNRKTLHNQHKQFLEKLFPTYDLKKNPVKFPKVQHQPNYNDCGVFAIAFATSLLFNVKPETVTYEHRLMRLHLKKILETNLIEHFPQDPQLSAQKVLRKRCSDDQNSENKRAKRRCQYKDNKEYICAKNRDKYQQNLPNSRAKKVQRYKKNPEGYRDKQMQQYKRNLPINRAKQTHRYKANLEPNRCKKRMRYSRNKDDLENNRAKKRMRYSRNSQNERDRQKLYCDHKWLYNKRYYEKNKSKSNLLKENRNTAKNVIRKYEKFQSKNYIKFNNPAAVENIFNKLDIKNHVEKRLEAERIVRRCTQIRDSYVRDMYKILALLKKKSEVCLSLATKCKTIDEKLCALCGKSKHTASSENYFIDSTYRNISSSQILVMNMEGQIKNILPLIEAQAKNSWLYNNSLCKIHDQFLIDCYEKVLQSISICTFKKIPQLLQKIHECTIKTNYECIIKTNSNTKLGHTHCCYIDITLCKAMSLPINLLSPHFPKVKYVKRLIYQITNIYQQMLKLEKALCSADLDTLNEIITLAEEKAKRMYRHEQTYTSLSEKEIFSAFKNAFKAYTKRTMDTPRCVCVSCERLCYRRNMSQFNKFKVQMDGSPFLKDLMAYIEKYNIKPEYVCDYCQRKFRGGDLPAYSVLNNLIVHNVPDEIASLKQYELILIQRAKAFQTIVRMGTVINKKIPQKHMIQKVKGRTFHLPLPQDETWNKLCKNTDPIVTMHLGLHRSR</sequence>
<keyword evidence="3" id="KW-0378">Hydrolase</keyword>
<accession>A0A151IPB7</accession>
<protein>
    <recommendedName>
        <fullName evidence="4">Ubiquitin-like protease family profile domain-containing protein</fullName>
    </recommendedName>
</protein>
<organism evidence="5 6">
    <name type="scientific">Cyphomyrmex costatus</name>
    <dbReference type="NCBI Taxonomy" id="456900"/>
    <lineage>
        <taxon>Eukaryota</taxon>
        <taxon>Metazoa</taxon>
        <taxon>Ecdysozoa</taxon>
        <taxon>Arthropoda</taxon>
        <taxon>Hexapoda</taxon>
        <taxon>Insecta</taxon>
        <taxon>Pterygota</taxon>
        <taxon>Neoptera</taxon>
        <taxon>Endopterygota</taxon>
        <taxon>Hymenoptera</taxon>
        <taxon>Apocrita</taxon>
        <taxon>Aculeata</taxon>
        <taxon>Formicoidea</taxon>
        <taxon>Formicidae</taxon>
        <taxon>Myrmicinae</taxon>
        <taxon>Cyphomyrmex</taxon>
    </lineage>
</organism>
<keyword evidence="2" id="KW-0645">Protease</keyword>
<dbReference type="GO" id="GO:0008234">
    <property type="term" value="F:cysteine-type peptidase activity"/>
    <property type="evidence" value="ECO:0007669"/>
    <property type="project" value="InterPro"/>
</dbReference>
<evidence type="ECO:0000256" key="1">
    <source>
        <dbReference type="ARBA" id="ARBA00005234"/>
    </source>
</evidence>
<dbReference type="SUPFAM" id="SSF54001">
    <property type="entry name" value="Cysteine proteinases"/>
    <property type="match status" value="1"/>
</dbReference>
<dbReference type="Gene3D" id="3.40.395.10">
    <property type="entry name" value="Adenoviral Proteinase, Chain A"/>
    <property type="match status" value="1"/>
</dbReference>
<dbReference type="STRING" id="456900.A0A151IPB7"/>
<name>A0A151IPB7_9HYME</name>
<dbReference type="EMBL" id="KQ976873">
    <property type="protein sequence ID" value="KYN07689.1"/>
    <property type="molecule type" value="Genomic_DNA"/>
</dbReference>
<dbReference type="PANTHER" id="PTHR34718:SF2">
    <property type="entry name" value="PHD-TYPE DOMAIN-CONTAINING PROTEIN"/>
    <property type="match status" value="1"/>
</dbReference>
<evidence type="ECO:0000313" key="5">
    <source>
        <dbReference type="EMBL" id="KYN07689.1"/>
    </source>
</evidence>
<dbReference type="InterPro" id="IPR046700">
    <property type="entry name" value="DUF6570"/>
</dbReference>
<dbReference type="PANTHER" id="PTHR34718">
    <property type="entry name" value="PHD-TYPE DOMAIN-CONTAINING PROTEIN"/>
    <property type="match status" value="1"/>
</dbReference>
<dbReference type="PROSITE" id="PS50600">
    <property type="entry name" value="ULP_PROTEASE"/>
    <property type="match status" value="1"/>
</dbReference>
<evidence type="ECO:0000256" key="3">
    <source>
        <dbReference type="ARBA" id="ARBA00022801"/>
    </source>
</evidence>
<feature type="domain" description="Ubiquitin-like protease family profile" evidence="4">
    <location>
        <begin position="1"/>
        <end position="124"/>
    </location>
</feature>
<evidence type="ECO:0000259" key="4">
    <source>
        <dbReference type="PROSITE" id="PS50600"/>
    </source>
</evidence>
<dbReference type="InterPro" id="IPR038765">
    <property type="entry name" value="Papain-like_cys_pep_sf"/>
</dbReference>